<name>A0A8H5CAI2_9AGAR</name>
<protein>
    <submittedName>
        <fullName evidence="2">Uncharacterized protein</fullName>
    </submittedName>
</protein>
<evidence type="ECO:0000256" key="1">
    <source>
        <dbReference type="SAM" id="MobiDB-lite"/>
    </source>
</evidence>
<evidence type="ECO:0000313" key="3">
    <source>
        <dbReference type="Proteomes" id="UP000559256"/>
    </source>
</evidence>
<dbReference type="EMBL" id="JAACJM010000210">
    <property type="protein sequence ID" value="KAF5337704.1"/>
    <property type="molecule type" value="Genomic_DNA"/>
</dbReference>
<comment type="caution">
    <text evidence="2">The sequence shown here is derived from an EMBL/GenBank/DDBJ whole genome shotgun (WGS) entry which is preliminary data.</text>
</comment>
<accession>A0A8H5CAI2</accession>
<gene>
    <name evidence="2" type="ORF">D9758_017343</name>
</gene>
<organism evidence="2 3">
    <name type="scientific">Tetrapyrgos nigripes</name>
    <dbReference type="NCBI Taxonomy" id="182062"/>
    <lineage>
        <taxon>Eukaryota</taxon>
        <taxon>Fungi</taxon>
        <taxon>Dikarya</taxon>
        <taxon>Basidiomycota</taxon>
        <taxon>Agaricomycotina</taxon>
        <taxon>Agaricomycetes</taxon>
        <taxon>Agaricomycetidae</taxon>
        <taxon>Agaricales</taxon>
        <taxon>Marasmiineae</taxon>
        <taxon>Marasmiaceae</taxon>
        <taxon>Tetrapyrgos</taxon>
    </lineage>
</organism>
<proteinExistence type="predicted"/>
<sequence>MDTIYHEQHLLAYCGAGNPYISASTLVKTPSMPSGKPPPRTGTRIPEDRVEPAQSTSIRKRVTKQRSTSSAVLENQDDFFDPSPVSTPAKRHQDTLGPLNNPHQDDQSYRSYQSRNDASLGHGRGIRVFRLLPALNDQLSQERLFFRWPFLIRHP</sequence>
<feature type="region of interest" description="Disordered" evidence="1">
    <location>
        <begin position="27"/>
        <end position="120"/>
    </location>
</feature>
<evidence type="ECO:0000313" key="2">
    <source>
        <dbReference type="EMBL" id="KAF5337704.1"/>
    </source>
</evidence>
<keyword evidence="3" id="KW-1185">Reference proteome</keyword>
<dbReference type="AlphaFoldDB" id="A0A8H5CAI2"/>
<reference evidence="2 3" key="1">
    <citation type="journal article" date="2020" name="ISME J.">
        <title>Uncovering the hidden diversity of litter-decomposition mechanisms in mushroom-forming fungi.</title>
        <authorList>
            <person name="Floudas D."/>
            <person name="Bentzer J."/>
            <person name="Ahren D."/>
            <person name="Johansson T."/>
            <person name="Persson P."/>
            <person name="Tunlid A."/>
        </authorList>
    </citation>
    <scope>NUCLEOTIDE SEQUENCE [LARGE SCALE GENOMIC DNA]</scope>
    <source>
        <strain evidence="2 3">CBS 291.85</strain>
    </source>
</reference>
<dbReference type="Proteomes" id="UP000559256">
    <property type="component" value="Unassembled WGS sequence"/>
</dbReference>